<proteinExistence type="predicted"/>
<evidence type="ECO:0008006" key="3">
    <source>
        <dbReference type="Google" id="ProtNLM"/>
    </source>
</evidence>
<dbReference type="EMBL" id="BAAAKW010000008">
    <property type="protein sequence ID" value="GAA1207152.1"/>
    <property type="molecule type" value="Genomic_DNA"/>
</dbReference>
<gene>
    <name evidence="1" type="ORF">GCM10009655_02810</name>
</gene>
<dbReference type="NCBIfam" id="TIGR04088">
    <property type="entry name" value="cognate_SipW"/>
    <property type="match status" value="1"/>
</dbReference>
<dbReference type="NCBIfam" id="TIGR04089">
    <property type="entry name" value="exp_by_SipW_III"/>
    <property type="match status" value="1"/>
</dbReference>
<evidence type="ECO:0000313" key="2">
    <source>
        <dbReference type="Proteomes" id="UP001500943"/>
    </source>
</evidence>
<reference evidence="1 2" key="1">
    <citation type="journal article" date="2019" name="Int. J. Syst. Evol. Microbiol.">
        <title>The Global Catalogue of Microorganisms (GCM) 10K type strain sequencing project: providing services to taxonomists for standard genome sequencing and annotation.</title>
        <authorList>
            <consortium name="The Broad Institute Genomics Platform"/>
            <consortium name="The Broad Institute Genome Sequencing Center for Infectious Disease"/>
            <person name="Wu L."/>
            <person name="Ma J."/>
        </authorList>
    </citation>
    <scope>NUCLEOTIDE SEQUENCE [LARGE SCALE GENOMIC DNA]</scope>
    <source>
        <strain evidence="1 2">JCM 12762</strain>
    </source>
</reference>
<organism evidence="1 2">
    <name type="scientific">Rhodoglobus aureus</name>
    <dbReference type="NCBI Taxonomy" id="191497"/>
    <lineage>
        <taxon>Bacteria</taxon>
        <taxon>Bacillati</taxon>
        <taxon>Actinomycetota</taxon>
        <taxon>Actinomycetes</taxon>
        <taxon>Micrococcales</taxon>
        <taxon>Microbacteriaceae</taxon>
        <taxon>Rhodoglobus</taxon>
    </lineage>
</organism>
<accession>A0ABN1VFX8</accession>
<name>A0ABN1VFX8_9MICO</name>
<dbReference type="RefSeq" id="WP_343922536.1">
    <property type="nucleotide sequence ID" value="NZ_BAAAKW010000008.1"/>
</dbReference>
<keyword evidence="2" id="KW-1185">Reference proteome</keyword>
<protein>
    <recommendedName>
        <fullName evidence="3">Alternate-type signal peptide domain-containing protein</fullName>
    </recommendedName>
</protein>
<dbReference type="InterPro" id="IPR023833">
    <property type="entry name" value="Signal_pept_SipW-depend-type"/>
</dbReference>
<dbReference type="Proteomes" id="UP001500943">
    <property type="component" value="Unassembled WGS sequence"/>
</dbReference>
<dbReference type="InterPro" id="IPR024006">
    <property type="entry name" value="Alt_signal_exp_actinobact"/>
</dbReference>
<evidence type="ECO:0000313" key="1">
    <source>
        <dbReference type="EMBL" id="GAA1207152.1"/>
    </source>
</evidence>
<sequence length="184" mass="18147">MNKLVKGSIAGAAGIALLLGGAGTLATWNSSVVVAAPGSITAGTLDVVAATGNYDGWKLGSGSIVSSPASFKIVPGDTVTYTKTFDVTATGDNLSAVIALGTLAIAPVSSSKAADTALAAALTKSAVFTVDNKTTTTISPKSGTQEVVVTVTITYPKSTTAGTENSSMLGAVSLSNFAITLTQN</sequence>
<comment type="caution">
    <text evidence="1">The sequence shown here is derived from an EMBL/GenBank/DDBJ whole genome shotgun (WGS) entry which is preliminary data.</text>
</comment>